<name>A0A0F9FRL9_9ZZZZ</name>
<reference evidence="2" key="1">
    <citation type="journal article" date="2015" name="Nature">
        <title>Complex archaea that bridge the gap between prokaryotes and eukaryotes.</title>
        <authorList>
            <person name="Spang A."/>
            <person name="Saw J.H."/>
            <person name="Jorgensen S.L."/>
            <person name="Zaremba-Niedzwiedzka K."/>
            <person name="Martijn J."/>
            <person name="Lind A.E."/>
            <person name="van Eijk R."/>
            <person name="Schleper C."/>
            <person name="Guy L."/>
            <person name="Ettema T.J."/>
        </authorList>
    </citation>
    <scope>NUCLEOTIDE SEQUENCE</scope>
</reference>
<proteinExistence type="predicted"/>
<feature type="non-terminal residue" evidence="2">
    <location>
        <position position="119"/>
    </location>
</feature>
<feature type="domain" description="Glycosyltransferase 2-like" evidence="1">
    <location>
        <begin position="2"/>
        <end position="107"/>
    </location>
</feature>
<gene>
    <name evidence="2" type="ORF">LCGC14_2272860</name>
</gene>
<dbReference type="AlphaFoldDB" id="A0A0F9FRL9"/>
<sequence length="119" mass="14700">MIPTYKRFAKLCRCIESIFHQTHQDFDIYVIFDNSNYRTYERLEKKYKEQINYNVLKNQNYVIGIWNWFTKNHFYEIPESMIWLCDDTELYPNCLEELNKFYTKHFPYLDGVIGIKQEV</sequence>
<dbReference type="SUPFAM" id="SSF53448">
    <property type="entry name" value="Nucleotide-diphospho-sugar transferases"/>
    <property type="match status" value="1"/>
</dbReference>
<dbReference type="EMBL" id="LAZR01031458">
    <property type="protein sequence ID" value="KKL53692.1"/>
    <property type="molecule type" value="Genomic_DNA"/>
</dbReference>
<dbReference type="InterPro" id="IPR001173">
    <property type="entry name" value="Glyco_trans_2-like"/>
</dbReference>
<evidence type="ECO:0000313" key="2">
    <source>
        <dbReference type="EMBL" id="KKL53692.1"/>
    </source>
</evidence>
<organism evidence="2">
    <name type="scientific">marine sediment metagenome</name>
    <dbReference type="NCBI Taxonomy" id="412755"/>
    <lineage>
        <taxon>unclassified sequences</taxon>
        <taxon>metagenomes</taxon>
        <taxon>ecological metagenomes</taxon>
    </lineage>
</organism>
<dbReference type="CDD" id="cd00761">
    <property type="entry name" value="Glyco_tranf_GTA_type"/>
    <property type="match status" value="1"/>
</dbReference>
<dbReference type="Pfam" id="PF00535">
    <property type="entry name" value="Glycos_transf_2"/>
    <property type="match status" value="1"/>
</dbReference>
<dbReference type="Gene3D" id="3.90.550.10">
    <property type="entry name" value="Spore Coat Polysaccharide Biosynthesis Protein SpsA, Chain A"/>
    <property type="match status" value="1"/>
</dbReference>
<comment type="caution">
    <text evidence="2">The sequence shown here is derived from an EMBL/GenBank/DDBJ whole genome shotgun (WGS) entry which is preliminary data.</text>
</comment>
<accession>A0A0F9FRL9</accession>
<protein>
    <recommendedName>
        <fullName evidence="1">Glycosyltransferase 2-like domain-containing protein</fullName>
    </recommendedName>
</protein>
<evidence type="ECO:0000259" key="1">
    <source>
        <dbReference type="Pfam" id="PF00535"/>
    </source>
</evidence>
<dbReference type="InterPro" id="IPR029044">
    <property type="entry name" value="Nucleotide-diphossugar_trans"/>
</dbReference>